<feature type="domain" description="Peptidase S26" evidence="4">
    <location>
        <begin position="22"/>
        <end position="170"/>
    </location>
</feature>
<evidence type="ECO:0000256" key="1">
    <source>
        <dbReference type="ARBA" id="ARBA00004401"/>
    </source>
</evidence>
<dbReference type="GO" id="GO:0005886">
    <property type="term" value="C:plasma membrane"/>
    <property type="evidence" value="ECO:0007669"/>
    <property type="project" value="UniProtKB-SubCell"/>
</dbReference>
<comment type="subcellular location">
    <subcellularLocation>
        <location evidence="1">Cell membrane</location>
        <topology evidence="1">Single-pass type II membrane protein</topology>
    </subcellularLocation>
    <subcellularLocation>
        <location evidence="3">Membrane</location>
        <topology evidence="3">Single-pass type II membrane protein</topology>
    </subcellularLocation>
</comment>
<gene>
    <name evidence="5" type="primary">lepB</name>
    <name evidence="5" type="ORF">CSX01_10890</name>
</gene>
<dbReference type="GO" id="GO:0004252">
    <property type="term" value="F:serine-type endopeptidase activity"/>
    <property type="evidence" value="ECO:0007669"/>
    <property type="project" value="InterPro"/>
</dbReference>
<dbReference type="AlphaFoldDB" id="A0A2G3DTE9"/>
<dbReference type="PRINTS" id="PR00727">
    <property type="entry name" value="LEADERPTASE"/>
</dbReference>
<dbReference type="Pfam" id="PF10502">
    <property type="entry name" value="Peptidase_S26"/>
    <property type="match status" value="1"/>
</dbReference>
<sequence>MVRNCIKEINQSIKALLSIRAFRVFITAFSIIVFFISFTSFKGVTASNEMYPTFNKGEKLIAMRSNSYTYGDIVTYKSPLDTSDAYIIRRVIGLPGDTIYFHDGTLYINGAATDEEYVYYDPSKEGYVEGIIYTLEDNQYFLAGDNRNYSVDSRVCGGIDSSVIFGKIVFSTSKFFSFG</sequence>
<keyword evidence="3" id="KW-0812">Transmembrane</keyword>
<dbReference type="GO" id="GO:0009003">
    <property type="term" value="F:signal peptidase activity"/>
    <property type="evidence" value="ECO:0007669"/>
    <property type="project" value="UniProtKB-EC"/>
</dbReference>
<dbReference type="Proteomes" id="UP000225889">
    <property type="component" value="Unassembled WGS sequence"/>
</dbReference>
<keyword evidence="3" id="KW-0378">Hydrolase</keyword>
<evidence type="ECO:0000259" key="4">
    <source>
        <dbReference type="Pfam" id="PF10502"/>
    </source>
</evidence>
<evidence type="ECO:0000256" key="2">
    <source>
        <dbReference type="ARBA" id="ARBA00009370"/>
    </source>
</evidence>
<dbReference type="SUPFAM" id="SSF51306">
    <property type="entry name" value="LexA/Signal peptidase"/>
    <property type="match status" value="1"/>
</dbReference>
<comment type="caution">
    <text evidence="5">The sequence shown here is derived from an EMBL/GenBank/DDBJ whole genome shotgun (WGS) entry which is preliminary data.</text>
</comment>
<dbReference type="InterPro" id="IPR036286">
    <property type="entry name" value="LexA/Signal_pep-like_sf"/>
</dbReference>
<evidence type="ECO:0000256" key="3">
    <source>
        <dbReference type="RuleBase" id="RU362042"/>
    </source>
</evidence>
<dbReference type="InterPro" id="IPR019533">
    <property type="entry name" value="Peptidase_S26"/>
</dbReference>
<proteinExistence type="inferred from homology"/>
<dbReference type="GO" id="GO:0006465">
    <property type="term" value="P:signal peptide processing"/>
    <property type="evidence" value="ECO:0007669"/>
    <property type="project" value="InterPro"/>
</dbReference>
<dbReference type="PANTHER" id="PTHR43390:SF1">
    <property type="entry name" value="CHLOROPLAST PROCESSING PEPTIDASE"/>
    <property type="match status" value="1"/>
</dbReference>
<organism evidence="5 6">
    <name type="scientific">Pseudobutyrivibrio ruminis</name>
    <dbReference type="NCBI Taxonomy" id="46206"/>
    <lineage>
        <taxon>Bacteria</taxon>
        <taxon>Bacillati</taxon>
        <taxon>Bacillota</taxon>
        <taxon>Clostridia</taxon>
        <taxon>Lachnospirales</taxon>
        <taxon>Lachnospiraceae</taxon>
        <taxon>Pseudobutyrivibrio</taxon>
    </lineage>
</organism>
<comment type="similarity">
    <text evidence="2 3">Belongs to the peptidase S26 family.</text>
</comment>
<dbReference type="CDD" id="cd06530">
    <property type="entry name" value="S26_SPase_I"/>
    <property type="match status" value="1"/>
</dbReference>
<dbReference type="EC" id="3.4.21.89" evidence="3"/>
<dbReference type="EMBL" id="PDYF01000028">
    <property type="protein sequence ID" value="PHU34317.1"/>
    <property type="molecule type" value="Genomic_DNA"/>
</dbReference>
<dbReference type="Gene3D" id="2.10.109.10">
    <property type="entry name" value="Umud Fragment, subunit A"/>
    <property type="match status" value="1"/>
</dbReference>
<feature type="transmembrane region" description="Helical" evidence="3">
    <location>
        <begin position="21"/>
        <end position="41"/>
    </location>
</feature>
<keyword evidence="3" id="KW-1133">Transmembrane helix</keyword>
<name>A0A2G3DTE9_9FIRM</name>
<evidence type="ECO:0000313" key="5">
    <source>
        <dbReference type="EMBL" id="PHU34317.1"/>
    </source>
</evidence>
<keyword evidence="3" id="KW-0645">Protease</keyword>
<keyword evidence="3" id="KW-0472">Membrane</keyword>
<accession>A0A2G3DTE9</accession>
<comment type="catalytic activity">
    <reaction evidence="3">
        <text>Cleavage of hydrophobic, N-terminal signal or leader sequences from secreted and periplasmic proteins.</text>
        <dbReference type="EC" id="3.4.21.89"/>
    </reaction>
</comment>
<reference evidence="5 6" key="1">
    <citation type="submission" date="2017-10" db="EMBL/GenBank/DDBJ databases">
        <title>Resolving the taxonomy of Roseburia spp., Eubacterium rectale and Agathobacter spp. through phylogenomic analysis.</title>
        <authorList>
            <person name="Sheridan P.O."/>
            <person name="Walker A.W."/>
            <person name="Duncan S.H."/>
            <person name="Scott K.P."/>
            <person name="Toole P.W.O."/>
            <person name="Luis P."/>
            <person name="Flint H.J."/>
        </authorList>
    </citation>
    <scope>NUCLEOTIDE SEQUENCE [LARGE SCALE GENOMIC DNA]</scope>
    <source>
        <strain evidence="5 6">JK626</strain>
    </source>
</reference>
<protein>
    <recommendedName>
        <fullName evidence="3">Signal peptidase I</fullName>
        <ecNumber evidence="3">3.4.21.89</ecNumber>
    </recommendedName>
</protein>
<dbReference type="InterPro" id="IPR000223">
    <property type="entry name" value="Pept_S26A_signal_pept_1"/>
</dbReference>
<dbReference type="PANTHER" id="PTHR43390">
    <property type="entry name" value="SIGNAL PEPTIDASE I"/>
    <property type="match status" value="1"/>
</dbReference>
<dbReference type="NCBIfam" id="TIGR02227">
    <property type="entry name" value="sigpep_I_bact"/>
    <property type="match status" value="1"/>
</dbReference>
<reference evidence="5 6" key="2">
    <citation type="submission" date="2017-10" db="EMBL/GenBank/DDBJ databases">
        <authorList>
            <person name="Banno H."/>
            <person name="Chua N.-H."/>
        </authorList>
    </citation>
    <scope>NUCLEOTIDE SEQUENCE [LARGE SCALE GENOMIC DNA]</scope>
    <source>
        <strain evidence="5 6">JK626</strain>
    </source>
</reference>
<evidence type="ECO:0000313" key="6">
    <source>
        <dbReference type="Proteomes" id="UP000225889"/>
    </source>
</evidence>